<dbReference type="AlphaFoldDB" id="W4FJN2"/>
<sequence>MSLTKNEMVEIYKQFPAQQATHATAPSTDPGRAKPKLVWVTAMVVAFLHNRCDSHDHPLKGPKSAKQLSRTWGKIAFAINLDCDQSVTKVPQAQDIEYATICKDLAKTGNSSSSVVEPPSWSDLQSWLAAKSGMGNVEYAALKSTEEGARNRTINPGFDSDTEHDNVDSIEQDIEEADGGMMPTSSKRTANVERRQGRSRLPARKRSQEDVHGSIYCFVG</sequence>
<accession>W4FJN2</accession>
<proteinExistence type="predicted"/>
<dbReference type="VEuPathDB" id="FungiDB:H257_16753"/>
<evidence type="ECO:0000313" key="2">
    <source>
        <dbReference type="EMBL" id="ETV66953.1"/>
    </source>
</evidence>
<reference evidence="2" key="1">
    <citation type="submission" date="2013-12" db="EMBL/GenBank/DDBJ databases">
        <title>The Genome Sequence of Aphanomyces astaci APO3.</title>
        <authorList>
            <consortium name="The Broad Institute Genomics Platform"/>
            <person name="Russ C."/>
            <person name="Tyler B."/>
            <person name="van West P."/>
            <person name="Dieguez-Uribeondo J."/>
            <person name="Young S.K."/>
            <person name="Zeng Q."/>
            <person name="Gargeya S."/>
            <person name="Fitzgerald M."/>
            <person name="Abouelleil A."/>
            <person name="Alvarado L."/>
            <person name="Chapman S.B."/>
            <person name="Gainer-Dewar J."/>
            <person name="Goldberg J."/>
            <person name="Griggs A."/>
            <person name="Gujja S."/>
            <person name="Hansen M."/>
            <person name="Howarth C."/>
            <person name="Imamovic A."/>
            <person name="Ireland A."/>
            <person name="Larimer J."/>
            <person name="McCowan C."/>
            <person name="Murphy C."/>
            <person name="Pearson M."/>
            <person name="Poon T.W."/>
            <person name="Priest M."/>
            <person name="Roberts A."/>
            <person name="Saif S."/>
            <person name="Shea T."/>
            <person name="Sykes S."/>
            <person name="Wortman J."/>
            <person name="Nusbaum C."/>
            <person name="Birren B."/>
        </authorList>
    </citation>
    <scope>NUCLEOTIDE SEQUENCE [LARGE SCALE GENOMIC DNA]</scope>
    <source>
        <strain evidence="2">APO3</strain>
    </source>
</reference>
<dbReference type="RefSeq" id="XP_009843594.1">
    <property type="nucleotide sequence ID" value="XM_009845292.1"/>
</dbReference>
<evidence type="ECO:0000256" key="1">
    <source>
        <dbReference type="SAM" id="MobiDB-lite"/>
    </source>
</evidence>
<gene>
    <name evidence="2" type="ORF">H257_16753</name>
</gene>
<protein>
    <submittedName>
        <fullName evidence="2">Uncharacterized protein</fullName>
    </submittedName>
</protein>
<organism evidence="2">
    <name type="scientific">Aphanomyces astaci</name>
    <name type="common">Crayfish plague agent</name>
    <dbReference type="NCBI Taxonomy" id="112090"/>
    <lineage>
        <taxon>Eukaryota</taxon>
        <taxon>Sar</taxon>
        <taxon>Stramenopiles</taxon>
        <taxon>Oomycota</taxon>
        <taxon>Saprolegniomycetes</taxon>
        <taxon>Saprolegniales</taxon>
        <taxon>Verrucalvaceae</taxon>
        <taxon>Aphanomyces</taxon>
    </lineage>
</organism>
<name>W4FJN2_APHAT</name>
<dbReference type="EMBL" id="KI913204">
    <property type="protein sequence ID" value="ETV66953.1"/>
    <property type="molecule type" value="Genomic_DNA"/>
</dbReference>
<dbReference type="GeneID" id="20818749"/>
<feature type="region of interest" description="Disordered" evidence="1">
    <location>
        <begin position="174"/>
        <end position="210"/>
    </location>
</feature>